<dbReference type="EMBL" id="RRAZ01000005">
    <property type="protein sequence ID" value="RRH76848.1"/>
    <property type="molecule type" value="Genomic_DNA"/>
</dbReference>
<dbReference type="InterPro" id="IPR004113">
    <property type="entry name" value="FAD-bd_oxidored_4_C"/>
</dbReference>
<keyword evidence="2" id="KW-0285">Flavoprotein</keyword>
<dbReference type="PANTHER" id="PTHR42934">
    <property type="entry name" value="GLYCOLATE OXIDASE SUBUNIT GLCD"/>
    <property type="match status" value="1"/>
</dbReference>
<comment type="cofactor">
    <cofactor evidence="1">
        <name>FAD</name>
        <dbReference type="ChEBI" id="CHEBI:57692"/>
    </cofactor>
</comment>
<dbReference type="Gene3D" id="3.30.465.10">
    <property type="match status" value="1"/>
</dbReference>
<keyword evidence="4" id="KW-0560">Oxidoreductase</keyword>
<dbReference type="InterPro" id="IPR016164">
    <property type="entry name" value="FAD-linked_Oxase-like_C"/>
</dbReference>
<accession>A0A3P3DVX9</accession>
<dbReference type="InterPro" id="IPR036318">
    <property type="entry name" value="FAD-bd_PCMH-like_sf"/>
</dbReference>
<dbReference type="Proteomes" id="UP000282125">
    <property type="component" value="Unassembled WGS sequence"/>
</dbReference>
<dbReference type="PANTHER" id="PTHR42934:SF1">
    <property type="entry name" value="GLYCOLATE OXIDASE SUBUNIT GLCD"/>
    <property type="match status" value="1"/>
</dbReference>
<evidence type="ECO:0000256" key="3">
    <source>
        <dbReference type="ARBA" id="ARBA00022827"/>
    </source>
</evidence>
<comment type="caution">
    <text evidence="6">The sequence shown here is derived from an EMBL/GenBank/DDBJ whole genome shotgun (WGS) entry which is preliminary data.</text>
</comment>
<dbReference type="GO" id="GO:0016491">
    <property type="term" value="F:oxidoreductase activity"/>
    <property type="evidence" value="ECO:0007669"/>
    <property type="project" value="UniProtKB-KW"/>
</dbReference>
<dbReference type="AlphaFoldDB" id="A0A3P3DVX9"/>
<reference evidence="6 7" key="1">
    <citation type="submission" date="2018-11" db="EMBL/GenBank/DDBJ databases">
        <title>Gemmobacter sp. nov., YIM 102744-1 draft genome.</title>
        <authorList>
            <person name="Li G."/>
            <person name="Jiang Y."/>
        </authorList>
    </citation>
    <scope>NUCLEOTIDE SEQUENCE [LARGE SCALE GENOMIC DNA]</scope>
    <source>
        <strain evidence="6 7">YIM 102744-1</strain>
    </source>
</reference>
<sequence>MQMPLPDPQILARREEILAGLRGLLPADGVISDPVALRAWECDALSAYRCPPLAVVLPRTTEEVSAVLRYLHELRVPVVPRGAGTSLAGGSMPTADAVILGVARMTAVLEVSYDDRFIRVQTGRTNLSVSAAVGEDGFFYAPDPSSQLACAIAGNIAMNSGGAHCLKYGVTTNNLLGVTLVLMDGRVVTLGGPFADSPGLDLLGVICGSEGQLGVVTEATLRILPKPEGARPVLLAFNTSAEAGGCVSAIIRAGIIPVAIEFMDAPCIRACEAFAKAGYPDCEALLIIEVEGAETEMAAQLARITAIARDFNPVEIREARSEDEARRIWLGRKSAFGAMGQMADYMCLDGTIPVTELPFVLRRIAELSEGYGLKVANVFHAGDGNMHPLILYNANDPEDLARCEALGADILRLCVEVGGCLTGEHGVGVEKRDLMEVQFAPDDLEAQMQIKDVFDPHWLLNPAKVFPLRVSQSRREKRA</sequence>
<dbReference type="InterPro" id="IPR016166">
    <property type="entry name" value="FAD-bd_PCMH"/>
</dbReference>
<evidence type="ECO:0000313" key="7">
    <source>
        <dbReference type="Proteomes" id="UP000282125"/>
    </source>
</evidence>
<dbReference type="RefSeq" id="WP_124963793.1">
    <property type="nucleotide sequence ID" value="NZ_RRAZ01000005.1"/>
</dbReference>
<evidence type="ECO:0000313" key="6">
    <source>
        <dbReference type="EMBL" id="RRH76848.1"/>
    </source>
</evidence>
<organism evidence="6 7">
    <name type="scientific">Falsigemmobacter faecalis</name>
    <dbReference type="NCBI Taxonomy" id="2488730"/>
    <lineage>
        <taxon>Bacteria</taxon>
        <taxon>Pseudomonadati</taxon>
        <taxon>Pseudomonadota</taxon>
        <taxon>Alphaproteobacteria</taxon>
        <taxon>Rhodobacterales</taxon>
        <taxon>Paracoccaceae</taxon>
        <taxon>Falsigemmobacter</taxon>
    </lineage>
</organism>
<proteinExistence type="predicted"/>
<evidence type="ECO:0000259" key="5">
    <source>
        <dbReference type="PROSITE" id="PS51387"/>
    </source>
</evidence>
<feature type="domain" description="FAD-binding PCMH-type" evidence="5">
    <location>
        <begin position="48"/>
        <end position="226"/>
    </location>
</feature>
<keyword evidence="3" id="KW-0274">FAD</keyword>
<dbReference type="Pfam" id="PF02913">
    <property type="entry name" value="FAD-oxidase_C"/>
    <property type="match status" value="1"/>
</dbReference>
<dbReference type="SUPFAM" id="SSF56176">
    <property type="entry name" value="FAD-binding/transporter-associated domain-like"/>
    <property type="match status" value="1"/>
</dbReference>
<dbReference type="InterPro" id="IPR006094">
    <property type="entry name" value="Oxid_FAD_bind_N"/>
</dbReference>
<dbReference type="Gene3D" id="1.10.45.10">
    <property type="entry name" value="Vanillyl-alcohol Oxidase, Chain A, domain 4"/>
    <property type="match status" value="1"/>
</dbReference>
<keyword evidence="7" id="KW-1185">Reference proteome</keyword>
<evidence type="ECO:0000256" key="2">
    <source>
        <dbReference type="ARBA" id="ARBA00022630"/>
    </source>
</evidence>
<evidence type="ECO:0000256" key="1">
    <source>
        <dbReference type="ARBA" id="ARBA00001974"/>
    </source>
</evidence>
<dbReference type="InterPro" id="IPR051914">
    <property type="entry name" value="FAD-linked_OxidoTrans_Type4"/>
</dbReference>
<dbReference type="OrthoDB" id="9811557at2"/>
<dbReference type="PROSITE" id="PS51387">
    <property type="entry name" value="FAD_PCMH"/>
    <property type="match status" value="1"/>
</dbReference>
<gene>
    <name evidence="6" type="ORF">EG244_04360</name>
</gene>
<protein>
    <submittedName>
        <fullName evidence="6">FAD-binding protein</fullName>
    </submittedName>
</protein>
<dbReference type="Gene3D" id="3.30.70.2740">
    <property type="match status" value="1"/>
</dbReference>
<dbReference type="SUPFAM" id="SSF55103">
    <property type="entry name" value="FAD-linked oxidases, C-terminal domain"/>
    <property type="match status" value="1"/>
</dbReference>
<evidence type="ECO:0000256" key="4">
    <source>
        <dbReference type="ARBA" id="ARBA00023002"/>
    </source>
</evidence>
<name>A0A3P3DVX9_9RHOB</name>
<dbReference type="InterPro" id="IPR016169">
    <property type="entry name" value="FAD-bd_PCMH_sub2"/>
</dbReference>
<dbReference type="InterPro" id="IPR016171">
    <property type="entry name" value="Vanillyl_alc_oxidase_C-sub2"/>
</dbReference>
<dbReference type="Pfam" id="PF01565">
    <property type="entry name" value="FAD_binding_4"/>
    <property type="match status" value="1"/>
</dbReference>
<dbReference type="GO" id="GO:0071949">
    <property type="term" value="F:FAD binding"/>
    <property type="evidence" value="ECO:0007669"/>
    <property type="project" value="InterPro"/>
</dbReference>